<dbReference type="Proteomes" id="UP001153076">
    <property type="component" value="Unassembled WGS sequence"/>
</dbReference>
<evidence type="ECO:0000256" key="2">
    <source>
        <dbReference type="ARBA" id="ARBA00007635"/>
    </source>
</evidence>
<feature type="transmembrane region" description="Helical" evidence="6">
    <location>
        <begin position="115"/>
        <end position="135"/>
    </location>
</feature>
<dbReference type="InterPro" id="IPR000620">
    <property type="entry name" value="EamA_dom"/>
</dbReference>
<reference evidence="9" key="1">
    <citation type="submission" date="2022-04" db="EMBL/GenBank/DDBJ databases">
        <title>Carnegiea gigantea Genome sequencing and assembly v2.</title>
        <authorList>
            <person name="Copetti D."/>
            <person name="Sanderson M.J."/>
            <person name="Burquez A."/>
            <person name="Wojciechowski M.F."/>
        </authorList>
    </citation>
    <scope>NUCLEOTIDE SEQUENCE</scope>
    <source>
        <strain evidence="9">SGP5-SGP5p</strain>
        <tissue evidence="9">Aerial part</tissue>
    </source>
</reference>
<keyword evidence="4 6" id="KW-1133">Transmembrane helix</keyword>
<accession>A0A9Q1GZV0</accession>
<comment type="similarity">
    <text evidence="2 6">Belongs to the drug/metabolite transporter (DMT) superfamily. Plant drug/metabolite exporter (P-DME) (TC 2.A.7.4) family.</text>
</comment>
<feature type="domain" description="EamA" evidence="8">
    <location>
        <begin position="164"/>
        <end position="303"/>
    </location>
</feature>
<feature type="transmembrane region" description="Helical" evidence="6">
    <location>
        <begin position="14"/>
        <end position="35"/>
    </location>
</feature>
<evidence type="ECO:0000256" key="5">
    <source>
        <dbReference type="ARBA" id="ARBA00023136"/>
    </source>
</evidence>
<feature type="region of interest" description="Disordered" evidence="7">
    <location>
        <begin position="324"/>
        <end position="343"/>
    </location>
</feature>
<feature type="transmembrane region" description="Helical" evidence="6">
    <location>
        <begin position="286"/>
        <end position="304"/>
    </location>
</feature>
<feature type="transmembrane region" description="Helical" evidence="6">
    <location>
        <begin position="83"/>
        <end position="103"/>
    </location>
</feature>
<evidence type="ECO:0000256" key="4">
    <source>
        <dbReference type="ARBA" id="ARBA00022989"/>
    </source>
</evidence>
<keyword evidence="5 6" id="KW-0472">Membrane</keyword>
<keyword evidence="10" id="KW-1185">Reference proteome</keyword>
<gene>
    <name evidence="9" type="ORF">Cgig2_025394</name>
</gene>
<evidence type="ECO:0000259" key="8">
    <source>
        <dbReference type="Pfam" id="PF00892"/>
    </source>
</evidence>
<evidence type="ECO:0000256" key="1">
    <source>
        <dbReference type="ARBA" id="ARBA00004141"/>
    </source>
</evidence>
<dbReference type="GO" id="GO:0016020">
    <property type="term" value="C:membrane"/>
    <property type="evidence" value="ECO:0007669"/>
    <property type="project" value="UniProtKB-SubCell"/>
</dbReference>
<dbReference type="GO" id="GO:0022857">
    <property type="term" value="F:transmembrane transporter activity"/>
    <property type="evidence" value="ECO:0007669"/>
    <property type="project" value="InterPro"/>
</dbReference>
<dbReference type="OrthoDB" id="1728340at2759"/>
<dbReference type="InterPro" id="IPR037185">
    <property type="entry name" value="EmrE-like"/>
</dbReference>
<dbReference type="AlphaFoldDB" id="A0A9Q1GZV0"/>
<sequence>MGSIVKMFSRAKPYLPVVFLQFGFAGLAIIAKFALNQGMNHYVLVVYRHAIATLVVAPFALVLERPVIDQNLYYAGMKYTTATFVTALCNIVPALTFVMAWIFRLERVNIRRVRGLAKVAGTMVTVGGATLMTLVKGPVIKLPWTNTVNNHSSIDGLNQQNPIKGAIMVSSGCVCWAAFVILQATTLQSYPAEMSLTALICMAGTVEGAIIALVMERGNASIWALHLDSQLLAYVYSGIICSGIGYCMQGMIMQQRGPVFVTAFSPLSMIIVAVMGSFFLAEQLSLGRIMGAVVIVTGLYLVIWGKSKDQQTTSPKANEHILPIESPQSDDVNPGQNAAIGNKNDARNMVYGGELV</sequence>
<feature type="compositionally biased region" description="Polar residues" evidence="7">
    <location>
        <begin position="326"/>
        <end position="336"/>
    </location>
</feature>
<feature type="transmembrane region" description="Helical" evidence="6">
    <location>
        <begin position="196"/>
        <end position="215"/>
    </location>
</feature>
<evidence type="ECO:0000313" key="10">
    <source>
        <dbReference type="Proteomes" id="UP001153076"/>
    </source>
</evidence>
<feature type="transmembrane region" description="Helical" evidence="6">
    <location>
        <begin position="165"/>
        <end position="184"/>
    </location>
</feature>
<keyword evidence="3 6" id="KW-0812">Transmembrane</keyword>
<dbReference type="PANTHER" id="PTHR31218">
    <property type="entry name" value="WAT1-RELATED PROTEIN"/>
    <property type="match status" value="1"/>
</dbReference>
<feature type="transmembrane region" description="Helical" evidence="6">
    <location>
        <begin position="231"/>
        <end position="248"/>
    </location>
</feature>
<dbReference type="SUPFAM" id="SSF103481">
    <property type="entry name" value="Multidrug resistance efflux transporter EmrE"/>
    <property type="match status" value="2"/>
</dbReference>
<evidence type="ECO:0000256" key="7">
    <source>
        <dbReference type="SAM" id="MobiDB-lite"/>
    </source>
</evidence>
<dbReference type="Pfam" id="PF00892">
    <property type="entry name" value="EamA"/>
    <property type="match status" value="1"/>
</dbReference>
<name>A0A9Q1GZV0_9CARY</name>
<comment type="subcellular location">
    <subcellularLocation>
        <location evidence="1 6">Membrane</location>
        <topology evidence="1 6">Multi-pass membrane protein</topology>
    </subcellularLocation>
</comment>
<protein>
    <recommendedName>
        <fullName evidence="6">WAT1-related protein</fullName>
    </recommendedName>
</protein>
<evidence type="ECO:0000313" key="9">
    <source>
        <dbReference type="EMBL" id="KAJ8428085.1"/>
    </source>
</evidence>
<feature type="transmembrane region" description="Helical" evidence="6">
    <location>
        <begin position="260"/>
        <end position="280"/>
    </location>
</feature>
<comment type="caution">
    <text evidence="9">The sequence shown here is derived from an EMBL/GenBank/DDBJ whole genome shotgun (WGS) entry which is preliminary data.</text>
</comment>
<evidence type="ECO:0000256" key="3">
    <source>
        <dbReference type="ARBA" id="ARBA00022692"/>
    </source>
</evidence>
<dbReference type="InterPro" id="IPR030184">
    <property type="entry name" value="WAT1-related"/>
</dbReference>
<organism evidence="9 10">
    <name type="scientific">Carnegiea gigantea</name>
    <dbReference type="NCBI Taxonomy" id="171969"/>
    <lineage>
        <taxon>Eukaryota</taxon>
        <taxon>Viridiplantae</taxon>
        <taxon>Streptophyta</taxon>
        <taxon>Embryophyta</taxon>
        <taxon>Tracheophyta</taxon>
        <taxon>Spermatophyta</taxon>
        <taxon>Magnoliopsida</taxon>
        <taxon>eudicotyledons</taxon>
        <taxon>Gunneridae</taxon>
        <taxon>Pentapetalae</taxon>
        <taxon>Caryophyllales</taxon>
        <taxon>Cactineae</taxon>
        <taxon>Cactaceae</taxon>
        <taxon>Cactoideae</taxon>
        <taxon>Echinocereeae</taxon>
        <taxon>Carnegiea</taxon>
    </lineage>
</organism>
<proteinExistence type="inferred from homology"/>
<evidence type="ECO:0000256" key="6">
    <source>
        <dbReference type="RuleBase" id="RU363077"/>
    </source>
</evidence>
<feature type="transmembrane region" description="Helical" evidence="6">
    <location>
        <begin position="42"/>
        <end position="63"/>
    </location>
</feature>
<dbReference type="EMBL" id="JAKOGI010001054">
    <property type="protein sequence ID" value="KAJ8428085.1"/>
    <property type="molecule type" value="Genomic_DNA"/>
</dbReference>